<evidence type="ECO:0008006" key="3">
    <source>
        <dbReference type="Google" id="ProtNLM"/>
    </source>
</evidence>
<keyword evidence="2" id="KW-1185">Reference proteome</keyword>
<protein>
    <recommendedName>
        <fullName evidence="3">GRAM domain-containing protein</fullName>
    </recommendedName>
</protein>
<dbReference type="EMBL" id="JAYLLN010000009">
    <property type="protein sequence ID" value="MEI5984375.1"/>
    <property type="molecule type" value="Genomic_DNA"/>
</dbReference>
<name>A0ABU8I5B2_9SPHI</name>
<evidence type="ECO:0000313" key="1">
    <source>
        <dbReference type="EMBL" id="MEI5984375.1"/>
    </source>
</evidence>
<reference evidence="1 2" key="1">
    <citation type="submission" date="2024-01" db="EMBL/GenBank/DDBJ databases">
        <title>Sphingobacterium tenebrionis sp. nov., a novel endophyte isolated from tenebrio molitor intestines.</title>
        <authorList>
            <person name="Zhang C."/>
        </authorList>
    </citation>
    <scope>NUCLEOTIDE SEQUENCE [LARGE SCALE GENOMIC DNA]</scope>
    <source>
        <strain evidence="1 2">PU5-4</strain>
    </source>
</reference>
<evidence type="ECO:0000313" key="2">
    <source>
        <dbReference type="Proteomes" id="UP001363035"/>
    </source>
</evidence>
<proteinExistence type="predicted"/>
<gene>
    <name evidence="1" type="ORF">VJ786_05600</name>
</gene>
<accession>A0ABU8I5B2</accession>
<dbReference type="RefSeq" id="WP_336557406.1">
    <property type="nucleotide sequence ID" value="NZ_JAYLLN010000009.1"/>
</dbReference>
<sequence>MGEEIVRSLGGLLVSVGIYLSIKSLTKNSKITINEIIIQDGIINCSFFHTMTNRIKVNRDEIRILNENNQLILQYQSGELIGYIKKEYLINQDQWDLLLKVLGLNSNKI</sequence>
<organism evidence="1 2">
    <name type="scientific">Sphingobacterium tenebrionis</name>
    <dbReference type="NCBI Taxonomy" id="3111775"/>
    <lineage>
        <taxon>Bacteria</taxon>
        <taxon>Pseudomonadati</taxon>
        <taxon>Bacteroidota</taxon>
        <taxon>Sphingobacteriia</taxon>
        <taxon>Sphingobacteriales</taxon>
        <taxon>Sphingobacteriaceae</taxon>
        <taxon>Sphingobacterium</taxon>
    </lineage>
</organism>
<comment type="caution">
    <text evidence="1">The sequence shown here is derived from an EMBL/GenBank/DDBJ whole genome shotgun (WGS) entry which is preliminary data.</text>
</comment>
<dbReference type="Proteomes" id="UP001363035">
    <property type="component" value="Unassembled WGS sequence"/>
</dbReference>